<dbReference type="Proteomes" id="UP000246740">
    <property type="component" value="Unassembled WGS sequence"/>
</dbReference>
<feature type="compositionally biased region" description="Acidic residues" evidence="9">
    <location>
        <begin position="250"/>
        <end position="263"/>
    </location>
</feature>
<dbReference type="FunCoup" id="A0A317XXI5">
    <property type="interactions" value="440"/>
</dbReference>
<feature type="compositionally biased region" description="Gly residues" evidence="9">
    <location>
        <begin position="1588"/>
        <end position="1610"/>
    </location>
</feature>
<dbReference type="OrthoDB" id="5857104at2759"/>
<accession>A0A317XXI5</accession>
<dbReference type="InterPro" id="IPR016197">
    <property type="entry name" value="Chromo-like_dom_sf"/>
</dbReference>
<feature type="compositionally biased region" description="Basic and acidic residues" evidence="9">
    <location>
        <begin position="1280"/>
        <end position="1292"/>
    </location>
</feature>
<evidence type="ECO:0000256" key="5">
    <source>
        <dbReference type="ARBA" id="ARBA00022801"/>
    </source>
</evidence>
<evidence type="ECO:0000259" key="10">
    <source>
        <dbReference type="PROSITE" id="PS50013"/>
    </source>
</evidence>
<feature type="region of interest" description="Disordered" evidence="9">
    <location>
        <begin position="1496"/>
        <end position="1712"/>
    </location>
</feature>
<evidence type="ECO:0000256" key="6">
    <source>
        <dbReference type="ARBA" id="ARBA00022840"/>
    </source>
</evidence>
<evidence type="ECO:0000256" key="4">
    <source>
        <dbReference type="ARBA" id="ARBA00022741"/>
    </source>
</evidence>
<dbReference type="PANTHER" id="PTHR45623:SF14">
    <property type="entry name" value="CHROMODOMAIN-HELICASE-DNA-BINDING PROTEIN 1"/>
    <property type="match status" value="1"/>
</dbReference>
<dbReference type="InterPro" id="IPR027417">
    <property type="entry name" value="P-loop_NTPase"/>
</dbReference>
<keyword evidence="3" id="KW-0677">Repeat</keyword>
<feature type="region of interest" description="Disordered" evidence="9">
    <location>
        <begin position="1"/>
        <end position="282"/>
    </location>
</feature>
<dbReference type="InterPro" id="IPR000330">
    <property type="entry name" value="SNF2_N"/>
</dbReference>
<dbReference type="GO" id="GO:0034728">
    <property type="term" value="P:nucleosome organization"/>
    <property type="evidence" value="ECO:0007669"/>
    <property type="project" value="TreeGrafter"/>
</dbReference>
<evidence type="ECO:0000256" key="3">
    <source>
        <dbReference type="ARBA" id="ARBA00022737"/>
    </source>
</evidence>
<feature type="domain" description="Chromo" evidence="10">
    <location>
        <begin position="283"/>
        <end position="355"/>
    </location>
</feature>
<gene>
    <name evidence="13" type="ORF">BCV70DRAFT_56360</name>
</gene>
<feature type="compositionally biased region" description="Basic residues" evidence="9">
    <location>
        <begin position="212"/>
        <end position="223"/>
    </location>
</feature>
<feature type="compositionally biased region" description="Polar residues" evidence="9">
    <location>
        <begin position="1496"/>
        <end position="1516"/>
    </location>
</feature>
<dbReference type="Pfam" id="PF00176">
    <property type="entry name" value="SNF2-rel_dom"/>
    <property type="match status" value="1"/>
</dbReference>
<feature type="compositionally biased region" description="Acidic residues" evidence="9">
    <location>
        <begin position="182"/>
        <end position="208"/>
    </location>
</feature>
<organism evidence="13 14">
    <name type="scientific">Testicularia cyperi</name>
    <dbReference type="NCBI Taxonomy" id="1882483"/>
    <lineage>
        <taxon>Eukaryota</taxon>
        <taxon>Fungi</taxon>
        <taxon>Dikarya</taxon>
        <taxon>Basidiomycota</taxon>
        <taxon>Ustilaginomycotina</taxon>
        <taxon>Ustilaginomycetes</taxon>
        <taxon>Ustilaginales</taxon>
        <taxon>Anthracoideaceae</taxon>
        <taxon>Testicularia</taxon>
    </lineage>
</organism>
<feature type="domain" description="Helicase ATP-binding" evidence="11">
    <location>
        <begin position="488"/>
        <end position="656"/>
    </location>
</feature>
<dbReference type="CDD" id="cd18659">
    <property type="entry name" value="CD2_tandem"/>
    <property type="match status" value="1"/>
</dbReference>
<feature type="domain" description="Helicase C-terminal" evidence="12">
    <location>
        <begin position="781"/>
        <end position="942"/>
    </location>
</feature>
<evidence type="ECO:0000259" key="11">
    <source>
        <dbReference type="PROSITE" id="PS51192"/>
    </source>
</evidence>
<feature type="compositionally biased region" description="Gly residues" evidence="9">
    <location>
        <begin position="1681"/>
        <end position="1697"/>
    </location>
</feature>
<dbReference type="InParanoid" id="A0A317XXI5"/>
<feature type="compositionally biased region" description="Low complexity" evidence="9">
    <location>
        <begin position="1047"/>
        <end position="1065"/>
    </location>
</feature>
<dbReference type="SMART" id="SM00487">
    <property type="entry name" value="DEXDc"/>
    <property type="match status" value="1"/>
</dbReference>
<feature type="compositionally biased region" description="Low complexity" evidence="9">
    <location>
        <begin position="94"/>
        <end position="107"/>
    </location>
</feature>
<dbReference type="GO" id="GO:0042393">
    <property type="term" value="F:histone binding"/>
    <property type="evidence" value="ECO:0007669"/>
    <property type="project" value="TreeGrafter"/>
</dbReference>
<evidence type="ECO:0000256" key="9">
    <source>
        <dbReference type="SAM" id="MobiDB-lite"/>
    </source>
</evidence>
<dbReference type="GO" id="GO:0140658">
    <property type="term" value="F:ATP-dependent chromatin remodeler activity"/>
    <property type="evidence" value="ECO:0007669"/>
    <property type="project" value="TreeGrafter"/>
</dbReference>
<feature type="compositionally biased region" description="Low complexity" evidence="9">
    <location>
        <begin position="1355"/>
        <end position="1376"/>
    </location>
</feature>
<dbReference type="Pfam" id="PF23588">
    <property type="entry name" value="HTH_CHD1_Hrp3"/>
    <property type="match status" value="1"/>
</dbReference>
<comment type="subcellular location">
    <subcellularLocation>
        <location evidence="1">Nucleus</location>
    </subcellularLocation>
</comment>
<feature type="region of interest" description="Disordered" evidence="9">
    <location>
        <begin position="1280"/>
        <end position="1312"/>
    </location>
</feature>
<protein>
    <recommendedName>
        <fullName evidence="15">CHD1-transcriptional regulator</fullName>
    </recommendedName>
</protein>
<dbReference type="SMART" id="SM00490">
    <property type="entry name" value="HELICc"/>
    <property type="match status" value="1"/>
</dbReference>
<dbReference type="InterPro" id="IPR038718">
    <property type="entry name" value="SNF2-like_sf"/>
</dbReference>
<dbReference type="GO" id="GO:0005634">
    <property type="term" value="C:nucleus"/>
    <property type="evidence" value="ECO:0007669"/>
    <property type="project" value="UniProtKB-SubCell"/>
</dbReference>
<dbReference type="GO" id="GO:0005524">
    <property type="term" value="F:ATP binding"/>
    <property type="evidence" value="ECO:0007669"/>
    <property type="project" value="UniProtKB-KW"/>
</dbReference>
<reference evidence="13 14" key="1">
    <citation type="journal article" date="2018" name="Mol. Biol. Evol.">
        <title>Broad Genomic Sampling Reveals a Smut Pathogenic Ancestry of the Fungal Clade Ustilaginomycotina.</title>
        <authorList>
            <person name="Kijpornyongpan T."/>
            <person name="Mondo S.J."/>
            <person name="Barry K."/>
            <person name="Sandor L."/>
            <person name="Lee J."/>
            <person name="Lipzen A."/>
            <person name="Pangilinan J."/>
            <person name="LaButti K."/>
            <person name="Hainaut M."/>
            <person name="Henrissat B."/>
            <person name="Grigoriev I.V."/>
            <person name="Spatafora J.W."/>
            <person name="Aime M.C."/>
        </authorList>
    </citation>
    <scope>NUCLEOTIDE SEQUENCE [LARGE SCALE GENOMIC DNA]</scope>
    <source>
        <strain evidence="13 14">MCA 3645</strain>
    </source>
</reference>
<feature type="compositionally biased region" description="Basic and acidic residues" evidence="9">
    <location>
        <begin position="1648"/>
        <end position="1671"/>
    </location>
</feature>
<dbReference type="InterPro" id="IPR023780">
    <property type="entry name" value="Chromo_domain"/>
</dbReference>
<dbReference type="GO" id="GO:0016887">
    <property type="term" value="F:ATP hydrolysis activity"/>
    <property type="evidence" value="ECO:0007669"/>
    <property type="project" value="TreeGrafter"/>
</dbReference>
<keyword evidence="8" id="KW-0539">Nucleus</keyword>
<dbReference type="GO" id="GO:0000785">
    <property type="term" value="C:chromatin"/>
    <property type="evidence" value="ECO:0007669"/>
    <property type="project" value="TreeGrafter"/>
</dbReference>
<dbReference type="InterPro" id="IPR001650">
    <property type="entry name" value="Helicase_C-like"/>
</dbReference>
<dbReference type="Gene3D" id="3.40.50.300">
    <property type="entry name" value="P-loop containing nucleotide triphosphate hydrolases"/>
    <property type="match status" value="1"/>
</dbReference>
<dbReference type="CDD" id="cd18793">
    <property type="entry name" value="SF2_C_SNF"/>
    <property type="match status" value="1"/>
</dbReference>
<feature type="compositionally biased region" description="Basic and acidic residues" evidence="9">
    <location>
        <begin position="264"/>
        <end position="274"/>
    </location>
</feature>
<dbReference type="InterPro" id="IPR049730">
    <property type="entry name" value="SNF2/RAD54-like_C"/>
</dbReference>
<dbReference type="STRING" id="1882483.A0A317XXI5"/>
<comment type="similarity">
    <text evidence="2">Belongs to the SNF2/RAD54 helicase family.</text>
</comment>
<dbReference type="Pfam" id="PF13907">
    <property type="entry name" value="CHD1-like_C"/>
    <property type="match status" value="1"/>
</dbReference>
<dbReference type="InterPro" id="IPR025260">
    <property type="entry name" value="CHD1-like_C"/>
</dbReference>
<proteinExistence type="inferred from homology"/>
<dbReference type="SUPFAM" id="SSF52540">
    <property type="entry name" value="P-loop containing nucleoside triphosphate hydrolases"/>
    <property type="match status" value="2"/>
</dbReference>
<evidence type="ECO:0000256" key="7">
    <source>
        <dbReference type="ARBA" id="ARBA00023125"/>
    </source>
</evidence>
<evidence type="ECO:0008006" key="15">
    <source>
        <dbReference type="Google" id="ProtNLM"/>
    </source>
</evidence>
<keyword evidence="4" id="KW-0547">Nucleotide-binding</keyword>
<keyword evidence="6" id="KW-0067">ATP-binding</keyword>
<dbReference type="PROSITE" id="PS51192">
    <property type="entry name" value="HELICASE_ATP_BIND_1"/>
    <property type="match status" value="1"/>
</dbReference>
<keyword evidence="5" id="KW-0378">Hydrolase</keyword>
<dbReference type="InterPro" id="IPR056302">
    <property type="entry name" value="CHD1-2/Hrp3_HTH"/>
</dbReference>
<dbReference type="InterPro" id="IPR000953">
    <property type="entry name" value="Chromo/chromo_shadow_dom"/>
</dbReference>
<feature type="domain" description="Chromo" evidence="10">
    <location>
        <begin position="383"/>
        <end position="450"/>
    </location>
</feature>
<evidence type="ECO:0000313" key="14">
    <source>
        <dbReference type="Proteomes" id="UP000246740"/>
    </source>
</evidence>
<dbReference type="SMART" id="SM00298">
    <property type="entry name" value="CHROMO"/>
    <property type="match status" value="2"/>
</dbReference>
<dbReference type="PANTHER" id="PTHR45623">
    <property type="entry name" value="CHROMODOMAIN-HELICASE-DNA-BINDING PROTEIN 3-RELATED-RELATED"/>
    <property type="match status" value="1"/>
</dbReference>
<evidence type="ECO:0000256" key="2">
    <source>
        <dbReference type="ARBA" id="ARBA00007025"/>
    </source>
</evidence>
<dbReference type="GO" id="GO:0003682">
    <property type="term" value="F:chromatin binding"/>
    <property type="evidence" value="ECO:0007669"/>
    <property type="project" value="TreeGrafter"/>
</dbReference>
<sequence length="1712" mass="190462">MDAKESNFSSKESTSRPSADPAATSQASSVPAKMKLAVGSAHNGDEATKPVPGRTRRDSSPLTDASAGTSEDEQERMHKSKPSLQQLDRVKAISPSSSRNSSPSRSSAKPDRVHLLEAESDPDLYGLRRSGRANRKSYVDHDDDDDEGTSDRDASVSASTSSRRRHLIKGGRASIRSSAQVSDDEDGNSLNGDAEEDASDDMDDDEEFGSTKTKRKRKAKRSIPRLSSADLEASRISSRNGRKIPNYTDDYGDLGDDDPFEDEADRRAQRHAAEVGDPEDEEDVIESIVGHERHEDRLDEEEDIPTQNLRFIVKWKNYSHLHNTHETYDFLRRYRGFKRVDNYIKSVLTRQKALMADPHASREDIEALEIEKQRQAEMIESFKTVERIIAQRDNAPTKEIPYPYLAYLVKWKGLPYADCTWEAEEEIKEIAQVPIEAYLERTASATVPYRSQNFSHGRPKYTRMTEQPAYISAGTLKDFQMTGLNWLAYLWSKNENGILADEMGLGKTVQTVSFFSYLFHSCYQYGPFLVVVPLSTLPAWMNQFEFWAPDLNVIAYIGNSASRDMIREYEFGPPKKMKFNVLVTTYEFILKDRAELGQIKWQFLAVDEAHRLKNSEAQLYEALNSFPAAGKLLITGTPLQNNVKELIALLHFLRPDQFDLEVDFDINNVDQAMIKELHEKLDNVMLRRLKKDVVKELPTKSEKILRVEMSAMQQRMYKAILTRNYSLLSGASTAQFSLLNIAIELKKASNHPYLFDGTEVISDNREETLKGLVMHSGKMVLLDKLLARLKADGHRVLIFSQMVRMLDILSDYMSLRGYIHQRLDGTVSSEVRKKAIEHFNAEGSPDFAFLLSTRAGGLGINLETADTVIIFDSDWNPQNDLQAMARAHRLNSKFHVSVFRFLTKDTVEEDVLERAKRKMVLEYAIINQMDTSGTNFAPKASTKNQTQFSKEELGAILKFGAQNMFKSDNEDGQQKKLDEMDLDDILSHAEAHETEVDPTGSSAGGQGFLQSFAQVQDFKADVSWDDIIPLEERQKVEEEERQKAVEEAAAAAASSSRRRAAAQVAPGTYDNGEADEPGTSPSAAKDSARKTARKTAAQRSVEMKERDLRVLIRGIQRWGDIRYKTEPIIKEGKLQDKNRQVLYQISDELVKLCEDAVAEHNSFMKGKQERGEEISSALRQKAVLVTCRGITGINAETVLIRHYELRLLAETLDNVEDQLQWRVPSEHLKSTLNWAGGWDARDDAMLLVGIWKYGFGAWEQIELDPDLGMRGKFFLEEGKKANQDSHAPDKDAPPSGTSGPPQGKPRPIPNAIHLVRRGDYLLKVLREHDDNAKAYQKSLAEGSGSNKALKRAKKSPSPSNSPAPSGKAGRGSASASGDKRRPAPAYSSDSSDESEYASMDEAECKELMRPCKKQLKRLRDGTDHLERDQKVSVLKECLSAIGGHIDHLLETKFGNLSAKEKDRWFHHLWAFSAFFWPKKVRPSKLRAIFNKLVMNGPTSSVPDASAGSATNDAAGNTSSKVSSGAGGSGAVPSTSPISAVRIKSETAEPASENGNNVNSTSTAHETKRKANPLQNAPIPKKPRTSMDVGGGPSPGGRAYGNGYGSTGAGAGYPPYYPPHHGGYGAPPPPPPPSAAHYGGRDSYGSMYGDRRESPYRDGRDRERDRDYRDTRYSYPPPPPAGGGASPPSGGAGGGYGGYPPYPPSQHGYDYRR</sequence>
<dbReference type="InterPro" id="IPR014001">
    <property type="entry name" value="Helicase_ATP-bd"/>
</dbReference>
<dbReference type="Pfam" id="PF00271">
    <property type="entry name" value="Helicase_C"/>
    <property type="match status" value="1"/>
</dbReference>
<evidence type="ECO:0000259" key="12">
    <source>
        <dbReference type="PROSITE" id="PS51194"/>
    </source>
</evidence>
<dbReference type="EMBL" id="KZ819189">
    <property type="protein sequence ID" value="PWZ02049.1"/>
    <property type="molecule type" value="Genomic_DNA"/>
</dbReference>
<feature type="compositionally biased region" description="Polar residues" evidence="9">
    <location>
        <begin position="60"/>
        <end position="69"/>
    </location>
</feature>
<name>A0A317XXI5_9BASI</name>
<dbReference type="Gene3D" id="2.40.50.40">
    <property type="match status" value="2"/>
</dbReference>
<feature type="region of interest" description="Disordered" evidence="9">
    <location>
        <begin position="1033"/>
        <end position="1100"/>
    </location>
</feature>
<feature type="compositionally biased region" description="Polar residues" evidence="9">
    <location>
        <begin position="1"/>
        <end position="29"/>
    </location>
</feature>
<dbReference type="Gene3D" id="1.10.10.60">
    <property type="entry name" value="Homeodomain-like"/>
    <property type="match status" value="1"/>
</dbReference>
<keyword evidence="14" id="KW-1185">Reference proteome</keyword>
<evidence type="ECO:0000256" key="1">
    <source>
        <dbReference type="ARBA" id="ARBA00004123"/>
    </source>
</evidence>
<dbReference type="SMART" id="SM01176">
    <property type="entry name" value="DUF4208"/>
    <property type="match status" value="1"/>
</dbReference>
<feature type="compositionally biased region" description="Acidic residues" evidence="9">
    <location>
        <begin position="1390"/>
        <end position="1399"/>
    </location>
</feature>
<feature type="compositionally biased region" description="Basic and acidic residues" evidence="9">
    <location>
        <begin position="108"/>
        <end position="117"/>
    </location>
</feature>
<evidence type="ECO:0000256" key="8">
    <source>
        <dbReference type="ARBA" id="ARBA00023242"/>
    </source>
</evidence>
<keyword evidence="7" id="KW-0238">DNA-binding</keyword>
<dbReference type="Gene3D" id="3.40.50.10810">
    <property type="entry name" value="Tandem AAA-ATPase domain"/>
    <property type="match status" value="1"/>
</dbReference>
<dbReference type="SUPFAM" id="SSF54160">
    <property type="entry name" value="Chromo domain-like"/>
    <property type="match status" value="2"/>
</dbReference>
<dbReference type="PROSITE" id="PS50013">
    <property type="entry name" value="CHROMO_2"/>
    <property type="match status" value="2"/>
</dbReference>
<feature type="region of interest" description="Disordered" evidence="9">
    <location>
        <begin position="1337"/>
        <end position="1399"/>
    </location>
</feature>
<feature type="compositionally biased region" description="Polar residues" evidence="9">
    <location>
        <begin position="1552"/>
        <end position="1563"/>
    </location>
</feature>
<feature type="compositionally biased region" description="Basic and acidic residues" evidence="9">
    <location>
        <begin position="1033"/>
        <end position="1046"/>
    </location>
</feature>
<dbReference type="PROSITE" id="PS51194">
    <property type="entry name" value="HELICASE_CTER"/>
    <property type="match status" value="1"/>
</dbReference>
<dbReference type="GO" id="GO:0003677">
    <property type="term" value="F:DNA binding"/>
    <property type="evidence" value="ECO:0007669"/>
    <property type="project" value="UniProtKB-KW"/>
</dbReference>
<dbReference type="Gene3D" id="6.10.140.1440">
    <property type="match status" value="1"/>
</dbReference>
<dbReference type="Pfam" id="PF00385">
    <property type="entry name" value="Chromo"/>
    <property type="match status" value="1"/>
</dbReference>
<evidence type="ECO:0000313" key="13">
    <source>
        <dbReference type="EMBL" id="PWZ02049.1"/>
    </source>
</evidence>